<dbReference type="InterPro" id="IPR013922">
    <property type="entry name" value="Cyclin_PHO80-like"/>
</dbReference>
<feature type="compositionally biased region" description="Polar residues" evidence="1">
    <location>
        <begin position="29"/>
        <end position="56"/>
    </location>
</feature>
<dbReference type="OrthoDB" id="286814at2759"/>
<sequence length="663" mass="70189">MHAISQSLAHRGPGASRARSRWQPYSVLNPPSSITQTRSPQTYLHTPTSTILSSSPAPYLTPGSALDTSRKCAPVLALQASQGCTLRDVHKNKHVTRLVDQAVKSLCDIWHPEDIPTVFGMSNTVATSTLTPCEKTATPTEIPLMQLHTRNLQLPSPISPSVQNSPIYSPATSTTSAPSGCTRADHLLPIRGFVHEVLRRSRTSTGVLQTALCYLEAVRSKVPGVLQQEQLKQANPDAYTEDPIERIVLATGLESENIVAPESGFPTACDTVVDTEASAAATCVFEGLLTAPPTEIIAADDSDIVGPPPVCASTSKIPSAPLPPLPPQPSPLLCPRRTFLACLILASKFMQDRSYSNKAWAKLAGLAPREIGRCERALGEALEWRLWVGKGLQTSPPTASQRAVARCKSEVVIRSPTCAWPTPTVPAALFTSHVAAVRAPARGRSNLRRAATMPDLEPGGCGLDGSAFFPADTASHMAMDCTFEGTLVAEPDMDEFDAAGQVPAVAAWSAPSIQASLNAGNFASPTASTPGLVYSPMSTSSTALSDDGDRMASFGFQPAHTSVGQPEVDMLTGKPSTYVAAFDRSPYTFGDLAHYAGSTPAYVPFVANMANRLAPPSDAVFNPVILERTVTHPHAGLHGSGSFGGVAPHAYDNSVNWSMSCAR</sequence>
<dbReference type="GO" id="GO:0005634">
    <property type="term" value="C:nucleus"/>
    <property type="evidence" value="ECO:0007669"/>
    <property type="project" value="TreeGrafter"/>
</dbReference>
<evidence type="ECO:0000313" key="3">
    <source>
        <dbReference type="Proteomes" id="UP000053257"/>
    </source>
</evidence>
<dbReference type="Gene3D" id="1.10.472.10">
    <property type="entry name" value="Cyclin-like"/>
    <property type="match status" value="1"/>
</dbReference>
<dbReference type="EMBL" id="KN840450">
    <property type="protein sequence ID" value="KIP10890.1"/>
    <property type="molecule type" value="Genomic_DNA"/>
</dbReference>
<name>A0A0C3SET4_PHLG1</name>
<feature type="region of interest" description="Disordered" evidence="1">
    <location>
        <begin position="1"/>
        <end position="56"/>
    </location>
</feature>
<keyword evidence="3" id="KW-1185">Reference proteome</keyword>
<dbReference type="PANTHER" id="PTHR15615:SF36">
    <property type="entry name" value="PHO85 CYCLIN-5"/>
    <property type="match status" value="1"/>
</dbReference>
<dbReference type="GO" id="GO:0019901">
    <property type="term" value="F:protein kinase binding"/>
    <property type="evidence" value="ECO:0007669"/>
    <property type="project" value="InterPro"/>
</dbReference>
<dbReference type="AlphaFoldDB" id="A0A0C3SET4"/>
<dbReference type="Proteomes" id="UP000053257">
    <property type="component" value="Unassembled WGS sequence"/>
</dbReference>
<dbReference type="STRING" id="745531.A0A0C3SET4"/>
<dbReference type="CDD" id="cd20557">
    <property type="entry name" value="CYCLIN_ScPCL1-like"/>
    <property type="match status" value="1"/>
</dbReference>
<dbReference type="HOGENOM" id="CLU_018882_0_0_1"/>
<dbReference type="PANTHER" id="PTHR15615">
    <property type="match status" value="1"/>
</dbReference>
<reference evidence="2 3" key="1">
    <citation type="journal article" date="2014" name="PLoS Genet.">
        <title>Analysis of the Phlebiopsis gigantea genome, transcriptome and secretome provides insight into its pioneer colonization strategies of wood.</title>
        <authorList>
            <person name="Hori C."/>
            <person name="Ishida T."/>
            <person name="Igarashi K."/>
            <person name="Samejima M."/>
            <person name="Suzuki H."/>
            <person name="Master E."/>
            <person name="Ferreira P."/>
            <person name="Ruiz-Duenas F.J."/>
            <person name="Held B."/>
            <person name="Canessa P."/>
            <person name="Larrondo L.F."/>
            <person name="Schmoll M."/>
            <person name="Druzhinina I.S."/>
            <person name="Kubicek C.P."/>
            <person name="Gaskell J.A."/>
            <person name="Kersten P."/>
            <person name="St John F."/>
            <person name="Glasner J."/>
            <person name="Sabat G."/>
            <person name="Splinter BonDurant S."/>
            <person name="Syed K."/>
            <person name="Yadav J."/>
            <person name="Mgbeahuruike A.C."/>
            <person name="Kovalchuk A."/>
            <person name="Asiegbu F.O."/>
            <person name="Lackner G."/>
            <person name="Hoffmeister D."/>
            <person name="Rencoret J."/>
            <person name="Gutierrez A."/>
            <person name="Sun H."/>
            <person name="Lindquist E."/>
            <person name="Barry K."/>
            <person name="Riley R."/>
            <person name="Grigoriev I.V."/>
            <person name="Henrissat B."/>
            <person name="Kues U."/>
            <person name="Berka R.M."/>
            <person name="Martinez A.T."/>
            <person name="Covert S.F."/>
            <person name="Blanchette R.A."/>
            <person name="Cullen D."/>
        </authorList>
    </citation>
    <scope>NUCLEOTIDE SEQUENCE [LARGE SCALE GENOMIC DNA]</scope>
    <source>
        <strain evidence="2 3">11061_1 CR5-6</strain>
    </source>
</reference>
<evidence type="ECO:0000313" key="2">
    <source>
        <dbReference type="EMBL" id="KIP10890.1"/>
    </source>
</evidence>
<proteinExistence type="predicted"/>
<dbReference type="InterPro" id="IPR036915">
    <property type="entry name" value="Cyclin-like_sf"/>
</dbReference>
<evidence type="ECO:0000256" key="1">
    <source>
        <dbReference type="SAM" id="MobiDB-lite"/>
    </source>
</evidence>
<accession>A0A0C3SET4</accession>
<organism evidence="2 3">
    <name type="scientific">Phlebiopsis gigantea (strain 11061_1 CR5-6)</name>
    <name type="common">White-rot fungus</name>
    <name type="synonym">Peniophora gigantea</name>
    <dbReference type="NCBI Taxonomy" id="745531"/>
    <lineage>
        <taxon>Eukaryota</taxon>
        <taxon>Fungi</taxon>
        <taxon>Dikarya</taxon>
        <taxon>Basidiomycota</taxon>
        <taxon>Agaricomycotina</taxon>
        <taxon>Agaricomycetes</taxon>
        <taxon>Polyporales</taxon>
        <taxon>Phanerochaetaceae</taxon>
        <taxon>Phlebiopsis</taxon>
    </lineage>
</organism>
<dbReference type="SUPFAM" id="SSF47954">
    <property type="entry name" value="Cyclin-like"/>
    <property type="match status" value="1"/>
</dbReference>
<evidence type="ECO:0008006" key="4">
    <source>
        <dbReference type="Google" id="ProtNLM"/>
    </source>
</evidence>
<dbReference type="GO" id="GO:0016538">
    <property type="term" value="F:cyclin-dependent protein serine/threonine kinase regulator activity"/>
    <property type="evidence" value="ECO:0007669"/>
    <property type="project" value="TreeGrafter"/>
</dbReference>
<dbReference type="GO" id="GO:0000307">
    <property type="term" value="C:cyclin-dependent protein kinase holoenzyme complex"/>
    <property type="evidence" value="ECO:0007669"/>
    <property type="project" value="TreeGrafter"/>
</dbReference>
<protein>
    <recommendedName>
        <fullName evidence="4">Cyclin N-terminal domain-containing protein</fullName>
    </recommendedName>
</protein>
<gene>
    <name evidence="2" type="ORF">PHLGIDRAFT_125220</name>
</gene>